<evidence type="ECO:0000256" key="2">
    <source>
        <dbReference type="ARBA" id="ARBA00022679"/>
    </source>
</evidence>
<keyword evidence="4" id="KW-0694">RNA-binding</keyword>
<keyword evidence="3" id="KW-0949">S-adenosyl-L-methionine</keyword>
<dbReference type="GO" id="GO:0003723">
    <property type="term" value="F:RNA binding"/>
    <property type="evidence" value="ECO:0007669"/>
    <property type="project" value="UniProtKB-KW"/>
</dbReference>
<evidence type="ECO:0000259" key="5">
    <source>
        <dbReference type="PROSITE" id="PS51686"/>
    </source>
</evidence>
<keyword evidence="1 6" id="KW-0489">Methyltransferase</keyword>
<evidence type="ECO:0000256" key="3">
    <source>
        <dbReference type="ARBA" id="ARBA00022691"/>
    </source>
</evidence>
<organism evidence="6">
    <name type="scientific">mine drainage metagenome</name>
    <dbReference type="NCBI Taxonomy" id="410659"/>
    <lineage>
        <taxon>unclassified sequences</taxon>
        <taxon>metagenomes</taxon>
        <taxon>ecological metagenomes</taxon>
    </lineage>
</organism>
<dbReference type="GO" id="GO:0008173">
    <property type="term" value="F:RNA methyltransferase activity"/>
    <property type="evidence" value="ECO:0007669"/>
    <property type="project" value="InterPro"/>
</dbReference>
<dbReference type="PROSITE" id="PS51686">
    <property type="entry name" value="SAM_MT_RSMB_NOP"/>
    <property type="match status" value="1"/>
</dbReference>
<dbReference type="InterPro" id="IPR029063">
    <property type="entry name" value="SAM-dependent_MTases_sf"/>
</dbReference>
<sequence length="392" mass="44169">MSSSPLINRAAMVLRQVSERRPADQVLREVVTSHREWPAVEKRDLARVVFAYFRWFGWVDRSESMQRQVEQALEVQSRFDRDPTSIKVEALAARAVPAWLREELDLGPELLRHLQRDPALWLRSRTGRHRDVSLALGDCEEVRVERRDNRFAFLESGAAPHCPPTAHGVWPDDCHLGVLRYGGLNDLFFSAPFREGLFEIQDIASQVVGRFCAPQGGETWWDACAGEGGKLLHLSDLMGGKGLIWASDRSERRLEVLKRRASRAEVFNYRCAPWDGGASLPTRTKFDGVLVDAPCSGVGTWRRNPHARWTTSPRDVAELAAVQKTLLRNAADSLKPGGRLVYAVCTLTRSETSAVADAFSAERPDFDPVLRATVWPQDLDGNGMYLAAWRRR</sequence>
<comment type="caution">
    <text evidence="6">The sequence shown here is derived from an EMBL/GenBank/DDBJ whole genome shotgun (WGS) entry which is preliminary data.</text>
</comment>
<dbReference type="InterPro" id="IPR023267">
    <property type="entry name" value="RCMT"/>
</dbReference>
<reference evidence="6" key="1">
    <citation type="submission" date="2016-10" db="EMBL/GenBank/DDBJ databases">
        <title>Sequence of Gallionella enrichment culture.</title>
        <authorList>
            <person name="Poehlein A."/>
            <person name="Muehling M."/>
            <person name="Daniel R."/>
        </authorList>
    </citation>
    <scope>NUCLEOTIDE SEQUENCE</scope>
</reference>
<dbReference type="Pfam" id="PF01189">
    <property type="entry name" value="Methyltr_RsmB-F"/>
    <property type="match status" value="1"/>
</dbReference>
<dbReference type="AlphaFoldDB" id="A0A1J5T267"/>
<evidence type="ECO:0000313" key="6">
    <source>
        <dbReference type="EMBL" id="OIR06286.1"/>
    </source>
</evidence>
<dbReference type="PRINTS" id="PR02008">
    <property type="entry name" value="RCMTFAMILY"/>
</dbReference>
<dbReference type="InterPro" id="IPR049560">
    <property type="entry name" value="MeTrfase_RsmB-F_NOP2_cat"/>
</dbReference>
<gene>
    <name evidence="6" type="primary">rsmF_4</name>
    <name evidence="6" type="ORF">GALL_114760</name>
</gene>
<evidence type="ECO:0000256" key="1">
    <source>
        <dbReference type="ARBA" id="ARBA00022603"/>
    </source>
</evidence>
<feature type="domain" description="SAM-dependent MTase RsmB/NOP-type" evidence="5">
    <location>
        <begin position="110"/>
        <end position="392"/>
    </location>
</feature>
<dbReference type="InterPro" id="IPR001678">
    <property type="entry name" value="MeTrfase_RsmB-F_NOP2_dom"/>
</dbReference>
<accession>A0A1J5T267</accession>
<dbReference type="CDD" id="cd02440">
    <property type="entry name" value="AdoMet_MTases"/>
    <property type="match status" value="1"/>
</dbReference>
<keyword evidence="2 6" id="KW-0808">Transferase</keyword>
<name>A0A1J5T267_9ZZZZ</name>
<dbReference type="SUPFAM" id="SSF53335">
    <property type="entry name" value="S-adenosyl-L-methionine-dependent methyltransferases"/>
    <property type="match status" value="1"/>
</dbReference>
<dbReference type="EMBL" id="MLJW01000044">
    <property type="protein sequence ID" value="OIR06286.1"/>
    <property type="molecule type" value="Genomic_DNA"/>
</dbReference>
<dbReference type="GO" id="GO:0001510">
    <property type="term" value="P:RNA methylation"/>
    <property type="evidence" value="ECO:0007669"/>
    <property type="project" value="InterPro"/>
</dbReference>
<proteinExistence type="predicted"/>
<evidence type="ECO:0000256" key="4">
    <source>
        <dbReference type="ARBA" id="ARBA00022884"/>
    </source>
</evidence>
<dbReference type="EC" id="2.1.1.178" evidence="6"/>
<dbReference type="PANTHER" id="PTHR22807">
    <property type="entry name" value="NOP2 YEAST -RELATED NOL1/NOP2/FMU SUN DOMAIN-CONTAINING"/>
    <property type="match status" value="1"/>
</dbReference>
<dbReference type="PANTHER" id="PTHR22807:SF53">
    <property type="entry name" value="RIBOSOMAL RNA SMALL SUBUNIT METHYLTRANSFERASE B-RELATED"/>
    <property type="match status" value="1"/>
</dbReference>
<dbReference type="Gene3D" id="3.40.50.150">
    <property type="entry name" value="Vaccinia Virus protein VP39"/>
    <property type="match status" value="1"/>
</dbReference>
<protein>
    <submittedName>
        <fullName evidence="6">Ribosomal RNA small subunit methyltransferase F</fullName>
        <ecNumber evidence="6">2.1.1.178</ecNumber>
    </submittedName>
</protein>